<dbReference type="Proteomes" id="UP000094378">
    <property type="component" value="Chromosome"/>
</dbReference>
<keyword evidence="2" id="KW-1185">Reference proteome</keyword>
<dbReference type="STRING" id="216938.SHELI_v1c03210"/>
<dbReference type="OrthoDB" id="389325at2"/>
<dbReference type="KEGG" id="shj:SHELI_v1c03210"/>
<dbReference type="EMBL" id="CP017015">
    <property type="protein sequence ID" value="AOG60276.1"/>
    <property type="molecule type" value="Genomic_DNA"/>
</dbReference>
<proteinExistence type="predicted"/>
<sequence>MCCKCKSIYIENCTCLIYESECFGFVCCWCCAYSKWENDELKGQIYKTLTKDIDNILNKNKHLKVLKKVLKKQLKDIELNSIEFEKLKLKNYSKLLDGEKEIQILAYDMELELGLKIRCLLKEWEIYIEMSNLVIGLDRNYTSKSTFLTMFELCESINKSIYNMVELFKTISYSDENKAFLNSIKQKFIDIEKILNNLENNLDNKIGE</sequence>
<protein>
    <submittedName>
        <fullName evidence="1">Uncharacterized protein</fullName>
    </submittedName>
</protein>
<organism evidence="1 2">
    <name type="scientific">Spiroplasma helicoides</name>
    <dbReference type="NCBI Taxonomy" id="216938"/>
    <lineage>
        <taxon>Bacteria</taxon>
        <taxon>Bacillati</taxon>
        <taxon>Mycoplasmatota</taxon>
        <taxon>Mollicutes</taxon>
        <taxon>Entomoplasmatales</taxon>
        <taxon>Spiroplasmataceae</taxon>
        <taxon>Spiroplasma</taxon>
    </lineage>
</organism>
<gene>
    <name evidence="1" type="ORF">SHELI_v1c03210</name>
</gene>
<dbReference type="RefSeq" id="WP_069116077.1">
    <property type="nucleotide sequence ID" value="NZ_CP017015.1"/>
</dbReference>
<reference evidence="1 2" key="1">
    <citation type="submission" date="2016-08" db="EMBL/GenBank/DDBJ databases">
        <title>Complete genome sequence of Spiroplasma helicoides TABS-2 (DSM 22551).</title>
        <authorList>
            <person name="Shen W.-Y."/>
            <person name="Lo W.-S."/>
            <person name="Lai Y.-C."/>
            <person name="Kuo C.-H."/>
        </authorList>
    </citation>
    <scope>NUCLEOTIDE SEQUENCE [LARGE SCALE GENOMIC DNA]</scope>
    <source>
        <strain evidence="1 2">TABS-2</strain>
    </source>
</reference>
<name>A0A1B3SK19_9MOLU</name>
<dbReference type="AlphaFoldDB" id="A0A1B3SK19"/>
<accession>A0A1B3SK19</accession>
<evidence type="ECO:0000313" key="1">
    <source>
        <dbReference type="EMBL" id="AOG60276.1"/>
    </source>
</evidence>
<evidence type="ECO:0000313" key="2">
    <source>
        <dbReference type="Proteomes" id="UP000094378"/>
    </source>
</evidence>